<evidence type="ECO:0000313" key="9">
    <source>
        <dbReference type="EMBL" id="SUE34446.1"/>
    </source>
</evidence>
<comment type="similarity">
    <text evidence="1 4 7">Belongs to the aldehyde dehydrogenase family.</text>
</comment>
<accession>A0A379MSP2</accession>
<protein>
    <recommendedName>
        <fullName evidence="4">Aldehyde dehydrogenase</fullName>
    </recommendedName>
</protein>
<dbReference type="OrthoDB" id="9762913at2"/>
<evidence type="ECO:0000256" key="1">
    <source>
        <dbReference type="ARBA" id="ARBA00009986"/>
    </source>
</evidence>
<feature type="domain" description="Aldehyde dehydrogenase" evidence="8">
    <location>
        <begin position="19"/>
        <end position="425"/>
    </location>
</feature>
<feature type="active site" evidence="5">
    <location>
        <position position="240"/>
    </location>
</feature>
<gene>
    <name evidence="9" type="primary">calB</name>
    <name evidence="9" type="ORF">NCTC11190_01670</name>
</gene>
<evidence type="ECO:0000313" key="10">
    <source>
        <dbReference type="Proteomes" id="UP000255233"/>
    </source>
</evidence>
<dbReference type="Gene3D" id="3.40.605.10">
    <property type="entry name" value="Aldehyde Dehydrogenase, Chain A, domain 1"/>
    <property type="match status" value="1"/>
</dbReference>
<dbReference type="InterPro" id="IPR016160">
    <property type="entry name" value="Ald_DH_CS_CYS"/>
</dbReference>
<sequence>MDILENQRAFFASGRTCGYAFRRAALERLKAEIKTHLAALYEALWADLHKSAEEACLTEIGITLREIDDQIGHLHRRMRPRRVGTPLFLRPSRSRIVCEPFGCVLILAPWNYPVQLTLAPLAGAVAAGNCAVLKPSPYTPNVSAVVRQIVESAFPPDHVAVVEGHREVNEALLAERWDYIFFTGSPELGRTVMRAAAEHLTPVTLELGGKSPCIVDNSADADIAARRIVWGKFLNAGQTCIAPDYLLVHQNIKAPLLERIKCHIRAFYGPDPKESPHYGRLVNDKAFERVASYLGNGIILAGGETDPEQRYIAPTLLDLGRPTDGVPVMQAEIFGPILPVMEFVHLDEAVEFVNRHEKPLAFYYFGSPATGRDILRRTSSGGACINDTVLHIANDRLPFGGVGQSGTGKYHGAESFHTFSNRKAVLLSARSLDIPLKYPPYRHFGWIKKLLTF</sequence>
<dbReference type="GO" id="GO:0006081">
    <property type="term" value="P:aldehyde metabolic process"/>
    <property type="evidence" value="ECO:0007669"/>
    <property type="project" value="InterPro"/>
</dbReference>
<dbReference type="GO" id="GO:0004029">
    <property type="term" value="F:aldehyde dehydrogenase (NAD+) activity"/>
    <property type="evidence" value="ECO:0007669"/>
    <property type="project" value="TreeGrafter"/>
</dbReference>
<dbReference type="PROSITE" id="PS00687">
    <property type="entry name" value="ALDEHYDE_DEHYDR_GLU"/>
    <property type="match status" value="1"/>
</dbReference>
<dbReference type="Gene3D" id="3.40.309.10">
    <property type="entry name" value="Aldehyde Dehydrogenase, Chain A, domain 2"/>
    <property type="match status" value="1"/>
</dbReference>
<dbReference type="CDD" id="cd07136">
    <property type="entry name" value="ALDH_YwdH-P39616"/>
    <property type="match status" value="1"/>
</dbReference>
<dbReference type="InterPro" id="IPR016163">
    <property type="entry name" value="Ald_DH_C"/>
</dbReference>
<dbReference type="EMBL" id="UGVL01000001">
    <property type="protein sequence ID" value="SUE34446.1"/>
    <property type="molecule type" value="Genomic_DNA"/>
</dbReference>
<proteinExistence type="inferred from homology"/>
<keyword evidence="3" id="KW-0520">NAD</keyword>
<dbReference type="FunFam" id="3.40.309.10:FF:000003">
    <property type="entry name" value="Aldehyde dehydrogenase"/>
    <property type="match status" value="1"/>
</dbReference>
<evidence type="ECO:0000256" key="7">
    <source>
        <dbReference type="RuleBase" id="RU003345"/>
    </source>
</evidence>
<evidence type="ECO:0000256" key="4">
    <source>
        <dbReference type="PIRNR" id="PIRNR036492"/>
    </source>
</evidence>
<dbReference type="FunFam" id="3.40.605.10:FF:000004">
    <property type="entry name" value="Aldehyde dehydrogenase"/>
    <property type="match status" value="1"/>
</dbReference>
<feature type="active site" evidence="5 6">
    <location>
        <position position="206"/>
    </location>
</feature>
<dbReference type="Proteomes" id="UP000255233">
    <property type="component" value="Unassembled WGS sequence"/>
</dbReference>
<reference evidence="9 10" key="1">
    <citation type="submission" date="2018-06" db="EMBL/GenBank/DDBJ databases">
        <authorList>
            <consortium name="Pathogen Informatics"/>
            <person name="Doyle S."/>
        </authorList>
    </citation>
    <scope>NUCLEOTIDE SEQUENCE [LARGE SCALE GENOMIC DNA]</scope>
    <source>
        <strain evidence="9 10">NCTC11190</strain>
    </source>
</reference>
<evidence type="ECO:0000256" key="5">
    <source>
        <dbReference type="PIRSR" id="PIRSR036492-1"/>
    </source>
</evidence>
<dbReference type="InterPro" id="IPR016161">
    <property type="entry name" value="Ald_DH/histidinol_DH"/>
</dbReference>
<dbReference type="PANTHER" id="PTHR43570:SF16">
    <property type="entry name" value="ALDEHYDE DEHYDROGENASE TYPE III, ISOFORM Q"/>
    <property type="match status" value="1"/>
</dbReference>
<dbReference type="SUPFAM" id="SSF53720">
    <property type="entry name" value="ALDH-like"/>
    <property type="match status" value="1"/>
</dbReference>
<evidence type="ECO:0000256" key="3">
    <source>
        <dbReference type="ARBA" id="ARBA00023027"/>
    </source>
</evidence>
<dbReference type="GO" id="GO:0005737">
    <property type="term" value="C:cytoplasm"/>
    <property type="evidence" value="ECO:0007669"/>
    <property type="project" value="TreeGrafter"/>
</dbReference>
<evidence type="ECO:0000256" key="6">
    <source>
        <dbReference type="PROSITE-ProRule" id="PRU10007"/>
    </source>
</evidence>
<dbReference type="PIRSF" id="PIRSF036492">
    <property type="entry name" value="ALDH"/>
    <property type="match status" value="1"/>
</dbReference>
<organism evidence="9 10">
    <name type="scientific">Rikenella microfusus</name>
    <dbReference type="NCBI Taxonomy" id="28139"/>
    <lineage>
        <taxon>Bacteria</taxon>
        <taxon>Pseudomonadati</taxon>
        <taxon>Bacteroidota</taxon>
        <taxon>Bacteroidia</taxon>
        <taxon>Bacteroidales</taxon>
        <taxon>Rikenellaceae</taxon>
        <taxon>Rikenella</taxon>
    </lineage>
</organism>
<dbReference type="InterPro" id="IPR016162">
    <property type="entry name" value="Ald_DH_N"/>
</dbReference>
<keyword evidence="10" id="KW-1185">Reference proteome</keyword>
<dbReference type="InterPro" id="IPR015590">
    <property type="entry name" value="Aldehyde_DH_dom"/>
</dbReference>
<dbReference type="AlphaFoldDB" id="A0A379MSP2"/>
<name>A0A379MSP2_9BACT</name>
<evidence type="ECO:0000259" key="8">
    <source>
        <dbReference type="Pfam" id="PF00171"/>
    </source>
</evidence>
<dbReference type="InterPro" id="IPR012394">
    <property type="entry name" value="Aldehyde_DH_NAD(P)"/>
</dbReference>
<dbReference type="PROSITE" id="PS00070">
    <property type="entry name" value="ALDEHYDE_DEHYDR_CYS"/>
    <property type="match status" value="1"/>
</dbReference>
<dbReference type="STRING" id="880526.GCA_000427365_02149"/>
<dbReference type="PANTHER" id="PTHR43570">
    <property type="entry name" value="ALDEHYDE DEHYDROGENASE"/>
    <property type="match status" value="1"/>
</dbReference>
<dbReference type="Pfam" id="PF00171">
    <property type="entry name" value="Aldedh"/>
    <property type="match status" value="1"/>
</dbReference>
<dbReference type="InterPro" id="IPR029510">
    <property type="entry name" value="Ald_DH_CS_GLU"/>
</dbReference>
<keyword evidence="2 4" id="KW-0560">Oxidoreductase</keyword>
<dbReference type="RefSeq" id="WP_027291692.1">
    <property type="nucleotide sequence ID" value="NZ_UGVL01000001.1"/>
</dbReference>
<evidence type="ECO:0000256" key="2">
    <source>
        <dbReference type="ARBA" id="ARBA00023002"/>
    </source>
</evidence>